<accession>A0A9N9B7W5</accession>
<organism evidence="1 2">
    <name type="scientific">Funneliformis mosseae</name>
    <name type="common">Endomycorrhizal fungus</name>
    <name type="synonym">Glomus mosseae</name>
    <dbReference type="NCBI Taxonomy" id="27381"/>
    <lineage>
        <taxon>Eukaryota</taxon>
        <taxon>Fungi</taxon>
        <taxon>Fungi incertae sedis</taxon>
        <taxon>Mucoromycota</taxon>
        <taxon>Glomeromycotina</taxon>
        <taxon>Glomeromycetes</taxon>
        <taxon>Glomerales</taxon>
        <taxon>Glomeraceae</taxon>
        <taxon>Funneliformis</taxon>
    </lineage>
</organism>
<dbReference type="AlphaFoldDB" id="A0A9N9B7W5"/>
<dbReference type="Proteomes" id="UP000789375">
    <property type="component" value="Unassembled WGS sequence"/>
</dbReference>
<keyword evidence="2" id="KW-1185">Reference proteome</keyword>
<evidence type="ECO:0000313" key="2">
    <source>
        <dbReference type="Proteomes" id="UP000789375"/>
    </source>
</evidence>
<sequence length="178" mass="20375">MEYLKLLKRDTSQRPSGNQYKKLKVKGLAWKDFCEKLGFSRPIMLIKKELLMYGDVFFDTPLDIKKKFDDLLDSTLGIEFSTEHRNLNSIRLGWKISRAIVFYVIRKDTLCCREYKSGVPPGCSIELLLAILDSIIPSELVFKVGRTTGLTKGSIAGDVLMDKIELNLYREKCDRISG</sequence>
<reference evidence="1" key="1">
    <citation type="submission" date="2021-06" db="EMBL/GenBank/DDBJ databases">
        <authorList>
            <person name="Kallberg Y."/>
            <person name="Tangrot J."/>
            <person name="Rosling A."/>
        </authorList>
    </citation>
    <scope>NUCLEOTIDE SEQUENCE</scope>
    <source>
        <strain evidence="1">87-6 pot B 2015</strain>
    </source>
</reference>
<name>A0A9N9B7W5_FUNMO</name>
<protein>
    <submittedName>
        <fullName evidence="1">6364_t:CDS:1</fullName>
    </submittedName>
</protein>
<dbReference type="EMBL" id="CAJVPP010001450">
    <property type="protein sequence ID" value="CAG8556348.1"/>
    <property type="molecule type" value="Genomic_DNA"/>
</dbReference>
<proteinExistence type="predicted"/>
<gene>
    <name evidence="1" type="ORF">FMOSSE_LOCUS6731</name>
</gene>
<evidence type="ECO:0000313" key="1">
    <source>
        <dbReference type="EMBL" id="CAG8556348.1"/>
    </source>
</evidence>
<comment type="caution">
    <text evidence="1">The sequence shown here is derived from an EMBL/GenBank/DDBJ whole genome shotgun (WGS) entry which is preliminary data.</text>
</comment>